<evidence type="ECO:0000259" key="1">
    <source>
        <dbReference type="Pfam" id="PF00534"/>
    </source>
</evidence>
<dbReference type="Proteomes" id="UP000073816">
    <property type="component" value="Chromosome"/>
</dbReference>
<dbReference type="Pfam" id="PF00534">
    <property type="entry name" value="Glycos_transf_1"/>
    <property type="match status" value="1"/>
</dbReference>
<dbReference type="RefSeq" id="WP_067543575.1">
    <property type="nucleotide sequence ID" value="NZ_CP012836.1"/>
</dbReference>
<reference evidence="3 4" key="2">
    <citation type="journal article" date="2016" name="Genome Announc.">
        <title>Complete Genome Sequence of Algoriphagus sp. Strain M8-2, Isolated from a Brackish Lake.</title>
        <authorList>
            <person name="Muraguchi Y."/>
            <person name="Kushimoto K."/>
            <person name="Ohtsubo Y."/>
            <person name="Suzuki T."/>
            <person name="Dohra H."/>
            <person name="Kimbara K."/>
            <person name="Shintani M."/>
        </authorList>
    </citation>
    <scope>NUCLEOTIDE SEQUENCE [LARGE SCALE GENOMIC DNA]</scope>
    <source>
        <strain evidence="3 4">M8-2</strain>
    </source>
</reference>
<gene>
    <name evidence="3" type="ORF">AO498_02950</name>
</gene>
<accession>A0A142EJN4</accession>
<feature type="domain" description="Glycosyl transferase family 1" evidence="1">
    <location>
        <begin position="190"/>
        <end position="362"/>
    </location>
</feature>
<evidence type="ECO:0000313" key="3">
    <source>
        <dbReference type="EMBL" id="AMQ55339.1"/>
    </source>
</evidence>
<dbReference type="InterPro" id="IPR028098">
    <property type="entry name" value="Glyco_trans_4-like_N"/>
</dbReference>
<dbReference type="OrthoDB" id="9806653at2"/>
<dbReference type="Gene3D" id="3.40.50.2000">
    <property type="entry name" value="Glycogen Phosphorylase B"/>
    <property type="match status" value="2"/>
</dbReference>
<feature type="domain" description="Glycosyltransferase subfamily 4-like N-terminal" evidence="2">
    <location>
        <begin position="19"/>
        <end position="180"/>
    </location>
</feature>
<organism evidence="3 4">
    <name type="scientific">Algoriphagus sanaruensis</name>
    <dbReference type="NCBI Taxonomy" id="1727163"/>
    <lineage>
        <taxon>Bacteria</taxon>
        <taxon>Pseudomonadati</taxon>
        <taxon>Bacteroidota</taxon>
        <taxon>Cytophagia</taxon>
        <taxon>Cytophagales</taxon>
        <taxon>Cyclobacteriaceae</taxon>
        <taxon>Algoriphagus</taxon>
    </lineage>
</organism>
<sequence>MANKPRHILFLQSSSEGYGSGKIILQVIQFYQKQGLSPVVLLTNHGPIEEELTKLNIPFFVHNLGILRRKYVSPLGLINRIQKNLKAYRFLAELHHRFSFELVYSNTLAVVIGAIWAKRNKLPHIWHIHEILPGPLPLVKGLASLLEQSTPNPIAVSQAVADHWQPLLKKSRLEVIHNGIPYRAFFEAKPSLKQELGIPSSRFLIGMVGRINPGKGQLFFLQIAEEILKSYADTHFVLVGDPFPGYEPILEEIKTQIQQKGLERNVSYLGFRDDIPEVMASLDIFMLPSILPDSFPTVVLEAMASSKPVIATKSGGASEMVVNGETGILIPVGDIEEGVRALETLLSNHELSLQMGKNGQERVLQVYSLESFEQKITAHLWRNLKRN</sequence>
<dbReference type="SUPFAM" id="SSF53756">
    <property type="entry name" value="UDP-Glycosyltransferase/glycogen phosphorylase"/>
    <property type="match status" value="1"/>
</dbReference>
<dbReference type="PATRIC" id="fig|1727163.4.peg.612"/>
<dbReference type="PANTHER" id="PTHR12526">
    <property type="entry name" value="GLYCOSYLTRANSFERASE"/>
    <property type="match status" value="1"/>
</dbReference>
<evidence type="ECO:0000313" key="4">
    <source>
        <dbReference type="Proteomes" id="UP000073816"/>
    </source>
</evidence>
<evidence type="ECO:0000259" key="2">
    <source>
        <dbReference type="Pfam" id="PF13439"/>
    </source>
</evidence>
<protein>
    <submittedName>
        <fullName evidence="3">Glycosyl transferase</fullName>
    </submittedName>
</protein>
<dbReference type="Pfam" id="PF13439">
    <property type="entry name" value="Glyco_transf_4"/>
    <property type="match status" value="1"/>
</dbReference>
<dbReference type="EMBL" id="CP012836">
    <property type="protein sequence ID" value="AMQ55339.1"/>
    <property type="molecule type" value="Genomic_DNA"/>
</dbReference>
<dbReference type="CDD" id="cd03801">
    <property type="entry name" value="GT4_PimA-like"/>
    <property type="match status" value="1"/>
</dbReference>
<proteinExistence type="predicted"/>
<dbReference type="STRING" id="1727163.AO498_02950"/>
<keyword evidence="3" id="KW-0808">Transferase</keyword>
<dbReference type="PANTHER" id="PTHR12526:SF627">
    <property type="entry name" value="D-RHAMNOSYLTRANSFERASE WBPZ"/>
    <property type="match status" value="1"/>
</dbReference>
<reference evidence="4" key="1">
    <citation type="submission" date="2015-09" db="EMBL/GenBank/DDBJ databases">
        <title>Complete sequence of Algoriphagus sp. M8-2.</title>
        <authorList>
            <person name="Shintani M."/>
        </authorList>
    </citation>
    <scope>NUCLEOTIDE SEQUENCE [LARGE SCALE GENOMIC DNA]</scope>
    <source>
        <strain evidence="4">M8-2</strain>
    </source>
</reference>
<dbReference type="KEGG" id="alm:AO498_02950"/>
<keyword evidence="4" id="KW-1185">Reference proteome</keyword>
<dbReference type="InterPro" id="IPR001296">
    <property type="entry name" value="Glyco_trans_1"/>
</dbReference>
<dbReference type="AlphaFoldDB" id="A0A142EJN4"/>
<name>A0A142EJN4_9BACT</name>
<dbReference type="GO" id="GO:0016757">
    <property type="term" value="F:glycosyltransferase activity"/>
    <property type="evidence" value="ECO:0007669"/>
    <property type="project" value="InterPro"/>
</dbReference>